<organism evidence="1 2">
    <name type="scientific">Steinernema glaseri</name>
    <dbReference type="NCBI Taxonomy" id="37863"/>
    <lineage>
        <taxon>Eukaryota</taxon>
        <taxon>Metazoa</taxon>
        <taxon>Ecdysozoa</taxon>
        <taxon>Nematoda</taxon>
        <taxon>Chromadorea</taxon>
        <taxon>Rhabditida</taxon>
        <taxon>Tylenchina</taxon>
        <taxon>Panagrolaimomorpha</taxon>
        <taxon>Strongyloidoidea</taxon>
        <taxon>Steinernematidae</taxon>
        <taxon>Steinernema</taxon>
    </lineage>
</organism>
<proteinExistence type="predicted"/>
<evidence type="ECO:0000313" key="2">
    <source>
        <dbReference type="WBParaSite" id="L893_g20939.t1"/>
    </source>
</evidence>
<evidence type="ECO:0000313" key="1">
    <source>
        <dbReference type="Proteomes" id="UP000095287"/>
    </source>
</evidence>
<protein>
    <submittedName>
        <fullName evidence="2">Uncharacterized protein</fullName>
    </submittedName>
</protein>
<dbReference type="AlphaFoldDB" id="A0A1I7YYC7"/>
<accession>A0A1I7YYC7</accession>
<name>A0A1I7YYC7_9BILA</name>
<keyword evidence="1" id="KW-1185">Reference proteome</keyword>
<dbReference type="WBParaSite" id="L893_g20939.t1">
    <property type="protein sequence ID" value="L893_g20939.t1"/>
    <property type="gene ID" value="L893_g20939"/>
</dbReference>
<reference evidence="2" key="1">
    <citation type="submission" date="2016-11" db="UniProtKB">
        <authorList>
            <consortium name="WormBaseParasite"/>
        </authorList>
    </citation>
    <scope>IDENTIFICATION</scope>
</reference>
<dbReference type="Proteomes" id="UP000095287">
    <property type="component" value="Unplaced"/>
</dbReference>
<sequence>MNPWLRARSNGGVAVRRREYANRGCTSFYQQQREKKPTLTVFISTGYLKVSAGDERERVTDVDTSRCL</sequence>